<protein>
    <submittedName>
        <fullName evidence="6">ABC transporter ATP-binding protein</fullName>
    </submittedName>
</protein>
<dbReference type="Pfam" id="PF00005">
    <property type="entry name" value="ABC_tran"/>
    <property type="match status" value="1"/>
</dbReference>
<dbReference type="PROSITE" id="PS00211">
    <property type="entry name" value="ABC_TRANSPORTER_1"/>
    <property type="match status" value="1"/>
</dbReference>
<dbReference type="InterPro" id="IPR027417">
    <property type="entry name" value="P-loop_NTPase"/>
</dbReference>
<dbReference type="PROSITE" id="PS50893">
    <property type="entry name" value="ABC_TRANSPORTER_2"/>
    <property type="match status" value="1"/>
</dbReference>
<gene>
    <name evidence="6" type="ORF">WMW72_25995</name>
</gene>
<comment type="caution">
    <text evidence="6">The sequence shown here is derived from an EMBL/GenBank/DDBJ whole genome shotgun (WGS) entry which is preliminary data.</text>
</comment>
<accession>A0ABU9DR81</accession>
<organism evidence="6 7">
    <name type="scientific">Paenibacillus filicis</name>
    <dbReference type="NCBI Taxonomy" id="669464"/>
    <lineage>
        <taxon>Bacteria</taxon>
        <taxon>Bacillati</taxon>
        <taxon>Bacillota</taxon>
        <taxon>Bacilli</taxon>
        <taxon>Bacillales</taxon>
        <taxon>Paenibacillaceae</taxon>
        <taxon>Paenibacillus</taxon>
    </lineage>
</organism>
<dbReference type="InterPro" id="IPR050095">
    <property type="entry name" value="ECF_ABC_transporter_ATP-bd"/>
</dbReference>
<dbReference type="EMBL" id="JBBPCC010000020">
    <property type="protein sequence ID" value="MEK8131366.1"/>
    <property type="molecule type" value="Genomic_DNA"/>
</dbReference>
<feature type="domain" description="ABC transporter" evidence="5">
    <location>
        <begin position="17"/>
        <end position="256"/>
    </location>
</feature>
<dbReference type="InterPro" id="IPR017871">
    <property type="entry name" value="ABC_transporter-like_CS"/>
</dbReference>
<dbReference type="PANTHER" id="PTHR43553">
    <property type="entry name" value="HEAVY METAL TRANSPORTER"/>
    <property type="match status" value="1"/>
</dbReference>
<evidence type="ECO:0000256" key="2">
    <source>
        <dbReference type="ARBA" id="ARBA00022448"/>
    </source>
</evidence>
<evidence type="ECO:0000313" key="7">
    <source>
        <dbReference type="Proteomes" id="UP001469365"/>
    </source>
</evidence>
<dbReference type="InterPro" id="IPR003593">
    <property type="entry name" value="AAA+_ATPase"/>
</dbReference>
<dbReference type="SMART" id="SM00382">
    <property type="entry name" value="AAA"/>
    <property type="match status" value="1"/>
</dbReference>
<proteinExistence type="inferred from homology"/>
<name>A0ABU9DR81_9BACL</name>
<dbReference type="Gene3D" id="3.40.50.300">
    <property type="entry name" value="P-loop containing nucleotide triphosphate hydrolases"/>
    <property type="match status" value="1"/>
</dbReference>
<evidence type="ECO:0000256" key="3">
    <source>
        <dbReference type="ARBA" id="ARBA00022741"/>
    </source>
</evidence>
<dbReference type="RefSeq" id="WP_341418497.1">
    <property type="nucleotide sequence ID" value="NZ_JBBPCC010000020.1"/>
</dbReference>
<dbReference type="Proteomes" id="UP001469365">
    <property type="component" value="Unassembled WGS sequence"/>
</dbReference>
<evidence type="ECO:0000256" key="4">
    <source>
        <dbReference type="ARBA" id="ARBA00022840"/>
    </source>
</evidence>
<dbReference type="GO" id="GO:0005524">
    <property type="term" value="F:ATP binding"/>
    <property type="evidence" value="ECO:0007669"/>
    <property type="project" value="UniProtKB-KW"/>
</dbReference>
<dbReference type="PANTHER" id="PTHR43553:SF3">
    <property type="entry name" value="ABC TRANSPORTER ATP-BINDING PROTEIN MODF"/>
    <property type="match status" value="1"/>
</dbReference>
<keyword evidence="3" id="KW-0547">Nucleotide-binding</keyword>
<sequence length="279" mass="31487">MSNGEQVEEPQGSASVIDVRSVSYIRDDKTLLSEINWRVNKGEHWALLGLNGSGKTTLLNIITGYIWPTSGRVGVLGETYGDVDLRELRKTIGWVSSSLQEKLHVSDRTQKVVISGKYATIGLYDKPDEADYERAASLMRQLGCYHLWDRAYQTCSQGEKQKLLIARALMASPRLLILDEPCNGLDLFSRETLLNSIDQLAKLPDAPTMIYVTHHTEEILPIFSHTLLLRRGTRFEAGPTTSVLSEDLLSRFFELPVEVRWRQGRAWLAPQEDAVSNRE</sequence>
<evidence type="ECO:0000256" key="1">
    <source>
        <dbReference type="ARBA" id="ARBA00005417"/>
    </source>
</evidence>
<keyword evidence="2" id="KW-0813">Transport</keyword>
<evidence type="ECO:0000259" key="5">
    <source>
        <dbReference type="PROSITE" id="PS50893"/>
    </source>
</evidence>
<keyword evidence="7" id="KW-1185">Reference proteome</keyword>
<dbReference type="InterPro" id="IPR003439">
    <property type="entry name" value="ABC_transporter-like_ATP-bd"/>
</dbReference>
<evidence type="ECO:0000313" key="6">
    <source>
        <dbReference type="EMBL" id="MEK8131366.1"/>
    </source>
</evidence>
<reference evidence="6 7" key="1">
    <citation type="submission" date="2024-04" db="EMBL/GenBank/DDBJ databases">
        <title>draft genome sequnece of Paenibacillus filicis.</title>
        <authorList>
            <person name="Kim D.-U."/>
        </authorList>
    </citation>
    <scope>NUCLEOTIDE SEQUENCE [LARGE SCALE GENOMIC DNA]</scope>
    <source>
        <strain evidence="6 7">KACC14197</strain>
    </source>
</reference>
<comment type="similarity">
    <text evidence="1">Belongs to the ABC transporter superfamily.</text>
</comment>
<dbReference type="SUPFAM" id="SSF52540">
    <property type="entry name" value="P-loop containing nucleoside triphosphate hydrolases"/>
    <property type="match status" value="1"/>
</dbReference>
<keyword evidence="4 6" id="KW-0067">ATP-binding</keyword>